<accession>A0A6G1H866</accession>
<evidence type="ECO:0000313" key="2">
    <source>
        <dbReference type="EMBL" id="KAF1989247.1"/>
    </source>
</evidence>
<dbReference type="AlphaFoldDB" id="A0A6G1H866"/>
<gene>
    <name evidence="2" type="ORF">K402DRAFT_268018</name>
</gene>
<protein>
    <submittedName>
        <fullName evidence="2">Uncharacterized protein</fullName>
    </submittedName>
</protein>
<evidence type="ECO:0000313" key="3">
    <source>
        <dbReference type="Proteomes" id="UP000800041"/>
    </source>
</evidence>
<organism evidence="2 3">
    <name type="scientific">Aulographum hederae CBS 113979</name>
    <dbReference type="NCBI Taxonomy" id="1176131"/>
    <lineage>
        <taxon>Eukaryota</taxon>
        <taxon>Fungi</taxon>
        <taxon>Dikarya</taxon>
        <taxon>Ascomycota</taxon>
        <taxon>Pezizomycotina</taxon>
        <taxon>Dothideomycetes</taxon>
        <taxon>Pleosporomycetidae</taxon>
        <taxon>Aulographales</taxon>
        <taxon>Aulographaceae</taxon>
    </lineage>
</organism>
<proteinExistence type="predicted"/>
<evidence type="ECO:0000256" key="1">
    <source>
        <dbReference type="SAM" id="MobiDB-lite"/>
    </source>
</evidence>
<sequence length="195" mass="21901">MQMLTDAVLGWRTVYHASSWTWMRCARAVSRRLTTDNICQITTAQLLLLPTLFPLLSAGSIRTNDLPSNSWLLRRCKKPGSGANGRRESERPPTRPNFGFPPTVRTARQFQETPTPTLPTSASASASASVSEKDRQLPPSPTSHRRPVRTTSKSSVLLSLHLTRRDKETTCLLRWNKAAYIRATPSHVRSLRYTC</sequence>
<keyword evidence="3" id="KW-1185">Reference proteome</keyword>
<name>A0A6G1H866_9PEZI</name>
<dbReference type="Proteomes" id="UP000800041">
    <property type="component" value="Unassembled WGS sequence"/>
</dbReference>
<feature type="compositionally biased region" description="Low complexity" evidence="1">
    <location>
        <begin position="113"/>
        <end position="129"/>
    </location>
</feature>
<dbReference type="EMBL" id="ML977145">
    <property type="protein sequence ID" value="KAF1989247.1"/>
    <property type="molecule type" value="Genomic_DNA"/>
</dbReference>
<reference evidence="2" key="1">
    <citation type="journal article" date="2020" name="Stud. Mycol.">
        <title>101 Dothideomycetes genomes: a test case for predicting lifestyles and emergence of pathogens.</title>
        <authorList>
            <person name="Haridas S."/>
            <person name="Albert R."/>
            <person name="Binder M."/>
            <person name="Bloem J."/>
            <person name="Labutti K."/>
            <person name="Salamov A."/>
            <person name="Andreopoulos B."/>
            <person name="Baker S."/>
            <person name="Barry K."/>
            <person name="Bills G."/>
            <person name="Bluhm B."/>
            <person name="Cannon C."/>
            <person name="Castanera R."/>
            <person name="Culley D."/>
            <person name="Daum C."/>
            <person name="Ezra D."/>
            <person name="Gonzalez J."/>
            <person name="Henrissat B."/>
            <person name="Kuo A."/>
            <person name="Liang C."/>
            <person name="Lipzen A."/>
            <person name="Lutzoni F."/>
            <person name="Magnuson J."/>
            <person name="Mondo S."/>
            <person name="Nolan M."/>
            <person name="Ohm R."/>
            <person name="Pangilinan J."/>
            <person name="Park H.-J."/>
            <person name="Ramirez L."/>
            <person name="Alfaro M."/>
            <person name="Sun H."/>
            <person name="Tritt A."/>
            <person name="Yoshinaga Y."/>
            <person name="Zwiers L.-H."/>
            <person name="Turgeon B."/>
            <person name="Goodwin S."/>
            <person name="Spatafora J."/>
            <person name="Crous P."/>
            <person name="Grigoriev I."/>
        </authorList>
    </citation>
    <scope>NUCLEOTIDE SEQUENCE</scope>
    <source>
        <strain evidence="2">CBS 113979</strain>
    </source>
</reference>
<feature type="region of interest" description="Disordered" evidence="1">
    <location>
        <begin position="74"/>
        <end position="153"/>
    </location>
</feature>